<evidence type="ECO:0000313" key="4">
    <source>
        <dbReference type="Proteomes" id="UP001321766"/>
    </source>
</evidence>
<dbReference type="InterPro" id="IPR039424">
    <property type="entry name" value="SBP_5"/>
</dbReference>
<dbReference type="CDD" id="cd00995">
    <property type="entry name" value="PBP2_NikA_DppA_OppA_like"/>
    <property type="match status" value="1"/>
</dbReference>
<dbReference type="PANTHER" id="PTHR30290:SF83">
    <property type="entry name" value="ABC TRANSPORTER SUBSTRATE-BINDING PROTEIN"/>
    <property type="match status" value="1"/>
</dbReference>
<keyword evidence="4" id="KW-1185">Reference proteome</keyword>
<feature type="signal peptide" evidence="1">
    <location>
        <begin position="1"/>
        <end position="22"/>
    </location>
</feature>
<dbReference type="SUPFAM" id="SSF53850">
    <property type="entry name" value="Periplasmic binding protein-like II"/>
    <property type="match status" value="1"/>
</dbReference>
<evidence type="ECO:0000313" key="3">
    <source>
        <dbReference type="EMBL" id="BDR53193.1"/>
    </source>
</evidence>
<dbReference type="Proteomes" id="UP001321766">
    <property type="component" value="Chromosome"/>
</dbReference>
<sequence length="550" mass="59579">MMKSPKLTIVAASACALSLALAGCGSTSGQENKSGASSADAIVSAYGCEPAKPLIPSNTGESCGGNPLDMMFSKLVRFDKDGKAHNEIAKDIKPNADMTQYKITIQDGWKFSDGTPVTAQSFTKAWSWGANATNGQLDASFFDNIQGYDDVQKPGTPSDTQLSGLKVVDDHTFTVDLKAPSSTFPILIGYTAYAPLPEVFYKDTTAFGEKPVTVGPYTFQSWEHNKSIKMVKNKSYKGNAKVKNGGLEFRIYTDLDAGYADIQAGNLDVIDSIPTSAQKTFQSDSNVQAYNEPGSVTQGFTIPTFMDHFKMDQEGKLRRQAISMSIDRKQVIDKVLGGLGMQPTDFTAPTIPGYSKNLKGADALKYNPKKAKELWAQADAISKWPADQTFKLAYNSDGGAKDSYDAIANSIKNTLGIKAEGQPVPTFSEFRNNVAGRKYRDAALRSSWQPDYPSPENYLKPLYASSAADGHGSNDGDYKNPAFDDLLGQASQAKSVDEANKIYQKSEEVLLSDLPAIPLYYANAKGAAAKNVGGFTMNWKNLPVYEELTK</sequence>
<reference evidence="3 4" key="1">
    <citation type="journal article" date="2023" name="Microbiol. Spectr.">
        <title>Symbiosis of Carpenter Bees with Uncharacterized Lactic Acid Bacteria Showing NAD Auxotrophy.</title>
        <authorList>
            <person name="Kawasaki S."/>
            <person name="Ozawa K."/>
            <person name="Mori T."/>
            <person name="Yamamoto A."/>
            <person name="Ito M."/>
            <person name="Ohkuma M."/>
            <person name="Sakamoto M."/>
            <person name="Matsutani M."/>
        </authorList>
    </citation>
    <scope>NUCLEOTIDE SEQUENCE [LARGE SCALE GENOMIC DNA]</scope>
    <source>
        <strain evidence="3 4">Kim37-2</strain>
    </source>
</reference>
<dbReference type="EMBL" id="AP026798">
    <property type="protein sequence ID" value="BDR53193.1"/>
    <property type="molecule type" value="Genomic_DNA"/>
</dbReference>
<dbReference type="PANTHER" id="PTHR30290">
    <property type="entry name" value="PERIPLASMIC BINDING COMPONENT OF ABC TRANSPORTER"/>
    <property type="match status" value="1"/>
</dbReference>
<evidence type="ECO:0000259" key="2">
    <source>
        <dbReference type="Pfam" id="PF00496"/>
    </source>
</evidence>
<evidence type="ECO:0000256" key="1">
    <source>
        <dbReference type="SAM" id="SignalP"/>
    </source>
</evidence>
<organism evidence="3 4">
    <name type="scientific">Bombiscardovia nodaiensis</name>
    <dbReference type="NCBI Taxonomy" id="2932181"/>
    <lineage>
        <taxon>Bacteria</taxon>
        <taxon>Bacillati</taxon>
        <taxon>Actinomycetota</taxon>
        <taxon>Actinomycetes</taxon>
        <taxon>Bifidobacteriales</taxon>
        <taxon>Bifidobacteriaceae</taxon>
        <taxon>Bombiscardovia</taxon>
    </lineage>
</organism>
<proteinExistence type="predicted"/>
<dbReference type="Gene3D" id="3.10.105.10">
    <property type="entry name" value="Dipeptide-binding Protein, Domain 3"/>
    <property type="match status" value="1"/>
</dbReference>
<gene>
    <name evidence="3" type="primary">dppA2_2</name>
    <name evidence="3" type="ORF">KIM372_11000</name>
</gene>
<dbReference type="InterPro" id="IPR000914">
    <property type="entry name" value="SBP_5_dom"/>
</dbReference>
<accession>A0ABM8B8H4</accession>
<dbReference type="Gene3D" id="3.40.190.10">
    <property type="entry name" value="Periplasmic binding protein-like II"/>
    <property type="match status" value="1"/>
</dbReference>
<dbReference type="PROSITE" id="PS51257">
    <property type="entry name" value="PROKAR_LIPOPROTEIN"/>
    <property type="match status" value="1"/>
</dbReference>
<dbReference type="Gene3D" id="3.90.76.10">
    <property type="entry name" value="Dipeptide-binding Protein, Domain 1"/>
    <property type="match status" value="1"/>
</dbReference>
<protein>
    <submittedName>
        <fullName evidence="3">ABC transporter substrate-binding protein</fullName>
    </submittedName>
</protein>
<name>A0ABM8B8H4_9BIFI</name>
<dbReference type="Pfam" id="PF00496">
    <property type="entry name" value="SBP_bac_5"/>
    <property type="match status" value="1"/>
</dbReference>
<keyword evidence="1" id="KW-0732">Signal</keyword>
<feature type="chain" id="PRO_5045350773" evidence="1">
    <location>
        <begin position="23"/>
        <end position="550"/>
    </location>
</feature>
<feature type="domain" description="Solute-binding protein family 5" evidence="2">
    <location>
        <begin position="85"/>
        <end position="468"/>
    </location>
</feature>
<dbReference type="InterPro" id="IPR030678">
    <property type="entry name" value="Peptide/Ni-bd"/>
</dbReference>
<dbReference type="PIRSF" id="PIRSF002741">
    <property type="entry name" value="MppA"/>
    <property type="match status" value="1"/>
</dbReference>